<reference evidence="2 3" key="1">
    <citation type="submission" date="2014-02" db="EMBL/GenBank/DDBJ databases">
        <title>The genome sequence of Colletotrichum salicis CBS 607.94.</title>
        <authorList>
            <person name="Baroncelli R."/>
            <person name="Thon M.R."/>
        </authorList>
    </citation>
    <scope>NUCLEOTIDE SEQUENCE [LARGE SCALE GENOMIC DNA]</scope>
    <source>
        <strain evidence="2 3">CBS 607.94</strain>
    </source>
</reference>
<dbReference type="AlphaFoldDB" id="A0A135URS8"/>
<feature type="compositionally biased region" description="Polar residues" evidence="1">
    <location>
        <begin position="71"/>
        <end position="80"/>
    </location>
</feature>
<feature type="region of interest" description="Disordered" evidence="1">
    <location>
        <begin position="1"/>
        <end position="26"/>
    </location>
</feature>
<organism evidence="2 3">
    <name type="scientific">Colletotrichum salicis</name>
    <dbReference type="NCBI Taxonomy" id="1209931"/>
    <lineage>
        <taxon>Eukaryota</taxon>
        <taxon>Fungi</taxon>
        <taxon>Dikarya</taxon>
        <taxon>Ascomycota</taxon>
        <taxon>Pezizomycotina</taxon>
        <taxon>Sordariomycetes</taxon>
        <taxon>Hypocreomycetidae</taxon>
        <taxon>Glomerellales</taxon>
        <taxon>Glomerellaceae</taxon>
        <taxon>Colletotrichum</taxon>
        <taxon>Colletotrichum acutatum species complex</taxon>
    </lineage>
</organism>
<name>A0A135URS8_9PEZI</name>
<gene>
    <name evidence="2" type="ORF">CSAL01_04968</name>
</gene>
<evidence type="ECO:0000313" key="2">
    <source>
        <dbReference type="EMBL" id="KXH63077.1"/>
    </source>
</evidence>
<dbReference type="Proteomes" id="UP000070121">
    <property type="component" value="Unassembled WGS sequence"/>
</dbReference>
<dbReference type="OrthoDB" id="4813244at2759"/>
<feature type="compositionally biased region" description="Basic and acidic residues" evidence="1">
    <location>
        <begin position="56"/>
        <end position="65"/>
    </location>
</feature>
<dbReference type="EMBL" id="JFFI01001124">
    <property type="protein sequence ID" value="KXH63077.1"/>
    <property type="molecule type" value="Genomic_DNA"/>
</dbReference>
<evidence type="ECO:0000256" key="1">
    <source>
        <dbReference type="SAM" id="MobiDB-lite"/>
    </source>
</evidence>
<feature type="region of interest" description="Disordered" evidence="1">
    <location>
        <begin position="137"/>
        <end position="175"/>
    </location>
</feature>
<sequence length="497" mass="56136">MAQPNNDEEDYVFPDFTEVPNDERDHSLMTINNPASLMSTGWAMLGNSDSSSDATSEPKDVKASPDRSLPVASNNTTSGSMEKLPKPALTATIPRLPPVMTMSDALRQLLDPSHSTPQPSVPMARKLNSLEHFLAQDFSGGNTESPEAGPSRGSATQGGLNPTGSLRQEVLRPDRISQKGKALANEQYYRQLLRSRSVQSNYRVRDLRNHAGKVPDPEWRWCGFPGCQKYACRHTFLQSWGGAFVVAPIDSGRDCGILKDLLDAFESQRWTYGSELHCRVSFATSPPVRSAVGQFLSRFTGRPGAVAGWDSGDHDAAVEFFTNMRTMHFPVLHSHNIQKIHDEMDKEISNLDHAVPPWRLVLKFIMRLEAWRQHQIGQGYPWDWPIYDAMNMYQVILETYRWSNNKGFSTLKVMVQAEQDKAWTLWWDRHRPWTSCKVAFLSGLEETDKTNGNWGQDENYDGNDVSEARICEGVGQYKPHWWPNRPRAPGFDASLEH</sequence>
<feature type="region of interest" description="Disordered" evidence="1">
    <location>
        <begin position="39"/>
        <end position="84"/>
    </location>
</feature>
<comment type="caution">
    <text evidence="2">The sequence shown here is derived from an EMBL/GenBank/DDBJ whole genome shotgun (WGS) entry which is preliminary data.</text>
</comment>
<feature type="compositionally biased region" description="Acidic residues" evidence="1">
    <location>
        <begin position="1"/>
        <end position="12"/>
    </location>
</feature>
<protein>
    <submittedName>
        <fullName evidence="2">Uncharacterized protein</fullName>
    </submittedName>
</protein>
<evidence type="ECO:0000313" key="3">
    <source>
        <dbReference type="Proteomes" id="UP000070121"/>
    </source>
</evidence>
<accession>A0A135URS8</accession>
<feature type="compositionally biased region" description="Polar residues" evidence="1">
    <location>
        <begin position="153"/>
        <end position="166"/>
    </location>
</feature>
<proteinExistence type="predicted"/>
<keyword evidence="3" id="KW-1185">Reference proteome</keyword>